<dbReference type="AlphaFoldDB" id="A0A086T4S5"/>
<organism evidence="8 9">
    <name type="scientific">Hapsidospora chrysogenum (strain ATCC 11550 / CBS 779.69 / DSM 880 / IAM 14645 / JCM 23072 / IMI 49137)</name>
    <name type="common">Acremonium chrysogenum</name>
    <dbReference type="NCBI Taxonomy" id="857340"/>
    <lineage>
        <taxon>Eukaryota</taxon>
        <taxon>Fungi</taxon>
        <taxon>Dikarya</taxon>
        <taxon>Ascomycota</taxon>
        <taxon>Pezizomycotina</taxon>
        <taxon>Sordariomycetes</taxon>
        <taxon>Hypocreomycetidae</taxon>
        <taxon>Hypocreales</taxon>
        <taxon>Bionectriaceae</taxon>
        <taxon>Hapsidospora</taxon>
    </lineage>
</organism>
<gene>
    <name evidence="8" type="ORF">ACRE_048990</name>
</gene>
<dbReference type="PANTHER" id="PTHR47338">
    <property type="entry name" value="ZN(II)2CYS6 TRANSCRIPTION FACTOR (EUROFUNG)-RELATED"/>
    <property type="match status" value="1"/>
</dbReference>
<comment type="subcellular location">
    <subcellularLocation>
        <location evidence="1">Nucleus</location>
    </subcellularLocation>
</comment>
<dbReference type="HOGENOM" id="CLU_005024_2_1_1"/>
<dbReference type="Pfam" id="PF04082">
    <property type="entry name" value="Fungal_trans"/>
    <property type="match status" value="1"/>
</dbReference>
<dbReference type="CDD" id="cd00067">
    <property type="entry name" value="GAL4"/>
    <property type="match status" value="1"/>
</dbReference>
<protein>
    <submittedName>
        <fullName evidence="8">Putative transcriptional regulatory protein-like protein</fullName>
    </submittedName>
</protein>
<dbReference type="InterPro" id="IPR001138">
    <property type="entry name" value="Zn2Cys6_DnaBD"/>
</dbReference>
<dbReference type="Proteomes" id="UP000029964">
    <property type="component" value="Unassembled WGS sequence"/>
</dbReference>
<keyword evidence="5" id="KW-0539">Nucleus</keyword>
<dbReference type="GO" id="GO:0008270">
    <property type="term" value="F:zinc ion binding"/>
    <property type="evidence" value="ECO:0007669"/>
    <property type="project" value="InterPro"/>
</dbReference>
<dbReference type="InterPro" id="IPR007219">
    <property type="entry name" value="XnlR_reg_dom"/>
</dbReference>
<evidence type="ECO:0000256" key="1">
    <source>
        <dbReference type="ARBA" id="ARBA00004123"/>
    </source>
</evidence>
<feature type="compositionally biased region" description="Low complexity" evidence="6">
    <location>
        <begin position="95"/>
        <end position="108"/>
    </location>
</feature>
<evidence type="ECO:0000259" key="7">
    <source>
        <dbReference type="PROSITE" id="PS50048"/>
    </source>
</evidence>
<dbReference type="GO" id="GO:0006351">
    <property type="term" value="P:DNA-templated transcription"/>
    <property type="evidence" value="ECO:0007669"/>
    <property type="project" value="InterPro"/>
</dbReference>
<keyword evidence="9" id="KW-1185">Reference proteome</keyword>
<keyword evidence="4" id="KW-0804">Transcription</keyword>
<dbReference type="STRING" id="857340.A0A086T4S5"/>
<comment type="caution">
    <text evidence="8">The sequence shown here is derived from an EMBL/GenBank/DDBJ whole genome shotgun (WGS) entry which is preliminary data.</text>
</comment>
<dbReference type="PROSITE" id="PS50048">
    <property type="entry name" value="ZN2_CY6_FUNGAL_2"/>
    <property type="match status" value="1"/>
</dbReference>
<dbReference type="InterPro" id="IPR036864">
    <property type="entry name" value="Zn2-C6_fun-type_DNA-bd_sf"/>
</dbReference>
<dbReference type="CDD" id="cd12148">
    <property type="entry name" value="fungal_TF_MHR"/>
    <property type="match status" value="1"/>
</dbReference>
<name>A0A086T4S5_HAPC1</name>
<sequence>MRSSLSCDACRKAKVKCVHTGEPPCSRCDRSKLRGCLLTRPRIDLTKANRIRAKRKEERRAAAASSPTGEDAAAGTPAPRRRGGRNRSTSESSPAGGSRNEAAAAAAGDSGGGSGGGELDLLAMDRHLATLPNSVIVKTLNVFSNKFPELGILHLPTFMREFESSSLSRETMALLGAVLAVTRAQLSSAGGTWAACLRSREDYAVYAKRRLGEFMLLPPRIQVVQGLLVITLHEWGTRDFHKAWVYCGIAIRIMQALHSQRVSPYPLDPHAAERDTRDAVTVPIETRTYWACFIMDCMVNSGTYNPPMLPMSEMHKLKIPRPLSAVEFAFGPEPPPPQGSIMGGGGAAVPPAAAAQGVLDITRSFEILVSGFEIWARVMEFIFNDGRKAPGMCAPHNCPWVPGSPWSMSWNQLKAWRAGQHRNLHYPATSVAVHMTLGYGETFTYLNLLHYVSTLMLHREYSPFLPTPQSTPQGPVDRPLLEAPAPEGWWEDSAAELFGAAENIARLLHEASECGVPLMTPFAGFCAFSAGYLLVYISRFPNMNLGRSPRAEECMNMCLDYLEEFRNIWKIADGWIKTLQHAMLLYGRAATEGRYRGRTRADFDNLHQSVHEFRVVDRSEQQSQEIAEAAETPAAAVSDSLINTLGPDDQTLDTNTLLNQLMAEVSSNVDEQGPWSQWWPPMEEVELPVTDQQGMPMLL</sequence>
<dbReference type="SUPFAM" id="SSF57701">
    <property type="entry name" value="Zn2/Cys6 DNA-binding domain"/>
    <property type="match status" value="1"/>
</dbReference>
<proteinExistence type="predicted"/>
<dbReference type="GO" id="GO:0000981">
    <property type="term" value="F:DNA-binding transcription factor activity, RNA polymerase II-specific"/>
    <property type="evidence" value="ECO:0007669"/>
    <property type="project" value="InterPro"/>
</dbReference>
<reference evidence="9" key="1">
    <citation type="journal article" date="2014" name="Genome Announc.">
        <title>Genome sequence and annotation of Acremonium chrysogenum, producer of the beta-lactam antibiotic cephalosporin C.</title>
        <authorList>
            <person name="Terfehr D."/>
            <person name="Dahlmann T.A."/>
            <person name="Specht T."/>
            <person name="Zadra I."/>
            <person name="Kuernsteiner H."/>
            <person name="Kueck U."/>
        </authorList>
    </citation>
    <scope>NUCLEOTIDE SEQUENCE [LARGE SCALE GENOMIC DNA]</scope>
    <source>
        <strain evidence="9">ATCC 11550 / CBS 779.69 / DSM 880 / IAM 14645 / JCM 23072 / IMI 49137</strain>
    </source>
</reference>
<dbReference type="InterPro" id="IPR050815">
    <property type="entry name" value="TF_fung"/>
</dbReference>
<evidence type="ECO:0000313" key="9">
    <source>
        <dbReference type="Proteomes" id="UP000029964"/>
    </source>
</evidence>
<dbReference type="SMART" id="SM00066">
    <property type="entry name" value="GAL4"/>
    <property type="match status" value="1"/>
</dbReference>
<evidence type="ECO:0000313" key="8">
    <source>
        <dbReference type="EMBL" id="KFH44357.1"/>
    </source>
</evidence>
<evidence type="ECO:0000256" key="6">
    <source>
        <dbReference type="SAM" id="MobiDB-lite"/>
    </source>
</evidence>
<dbReference type="GO" id="GO:0005634">
    <property type="term" value="C:nucleus"/>
    <property type="evidence" value="ECO:0007669"/>
    <property type="project" value="UniProtKB-SubCell"/>
</dbReference>
<dbReference type="OrthoDB" id="5370478at2759"/>
<evidence type="ECO:0000256" key="2">
    <source>
        <dbReference type="ARBA" id="ARBA00022723"/>
    </source>
</evidence>
<keyword evidence="2" id="KW-0479">Metal-binding</keyword>
<dbReference type="PANTHER" id="PTHR47338:SF19">
    <property type="entry name" value="ZN(II)2CYS6 TRANSCRIPTION FACTOR (EUROFUNG)"/>
    <property type="match status" value="1"/>
</dbReference>
<evidence type="ECO:0000256" key="5">
    <source>
        <dbReference type="ARBA" id="ARBA00023242"/>
    </source>
</evidence>
<dbReference type="GO" id="GO:0003677">
    <property type="term" value="F:DNA binding"/>
    <property type="evidence" value="ECO:0007669"/>
    <property type="project" value="InterPro"/>
</dbReference>
<dbReference type="SMART" id="SM00906">
    <property type="entry name" value="Fungal_trans"/>
    <property type="match status" value="1"/>
</dbReference>
<accession>A0A086T4S5</accession>
<keyword evidence="3" id="KW-0805">Transcription regulation</keyword>
<dbReference type="EMBL" id="JPKY01000050">
    <property type="protein sequence ID" value="KFH44357.1"/>
    <property type="molecule type" value="Genomic_DNA"/>
</dbReference>
<feature type="region of interest" description="Disordered" evidence="6">
    <location>
        <begin position="52"/>
        <end position="112"/>
    </location>
</feature>
<dbReference type="Gene3D" id="4.10.240.10">
    <property type="entry name" value="Zn(2)-C6 fungal-type DNA-binding domain"/>
    <property type="match status" value="1"/>
</dbReference>
<evidence type="ECO:0000256" key="4">
    <source>
        <dbReference type="ARBA" id="ARBA00023163"/>
    </source>
</evidence>
<evidence type="ECO:0000256" key="3">
    <source>
        <dbReference type="ARBA" id="ARBA00023015"/>
    </source>
</evidence>
<feature type="domain" description="Zn(2)-C6 fungal-type" evidence="7">
    <location>
        <begin position="6"/>
        <end position="38"/>
    </location>
</feature>